<proteinExistence type="inferred from homology"/>
<dbReference type="Gene3D" id="3.90.190.10">
    <property type="entry name" value="Protein tyrosine phosphatase superfamily"/>
    <property type="match status" value="1"/>
</dbReference>
<dbReference type="EMBL" id="QEWW01000006">
    <property type="protein sequence ID" value="PWD83980.1"/>
    <property type="molecule type" value="Genomic_DNA"/>
</dbReference>
<dbReference type="PANTHER" id="PTHR31126">
    <property type="entry name" value="TYROSINE-PROTEIN PHOSPHATASE"/>
    <property type="match status" value="1"/>
</dbReference>
<organism evidence="2 3">
    <name type="scientific">Ignatzschineria cameli</name>
    <dbReference type="NCBI Taxonomy" id="2182793"/>
    <lineage>
        <taxon>Bacteria</taxon>
        <taxon>Pseudomonadati</taxon>
        <taxon>Pseudomonadota</taxon>
        <taxon>Gammaproteobacteria</taxon>
        <taxon>Cardiobacteriales</taxon>
        <taxon>Ignatzschineriaceae</taxon>
        <taxon>Ignatzschineria</taxon>
    </lineage>
</organism>
<evidence type="ECO:0008006" key="4">
    <source>
        <dbReference type="Google" id="ProtNLM"/>
    </source>
</evidence>
<name>A0A2U2AL91_9GAMM</name>
<accession>A0A2U2AL91</accession>
<dbReference type="GO" id="GO:0004721">
    <property type="term" value="F:phosphoprotein phosphatase activity"/>
    <property type="evidence" value="ECO:0007669"/>
    <property type="project" value="InterPro"/>
</dbReference>
<sequence length="347" mass="38731">MLKLLAKIVFITNFPAAVKKLSSTLPIICASQTSNKEKQMKTHSERQIRRHQWLTLLLLQTALSIPLSLQAAENSTTPREEIMQKQDSHSNVHSSAIHFQKVDNFRDVAGNQQAYQNDRGEKLQQGRLYRANALLLSPEEAEKLAALNITHIYDLRTPGEIALHPDSEIPGAKWHNINLLGWDDIEPVRVGFTQKPEITIAGAEEIYLNFVNDPITRAQIGTLLTEIAQNEGNQLFHCSGGKDRTGWVSALLQYIAGVSQEEIVADFLASNEYSRHSITQSFNKMATEKGVAAAIAFSPFLGVQDDWLLMAFSEAENQYGSIDNYLLEGLAITPETQTALRNRLLIP</sequence>
<dbReference type="SUPFAM" id="SSF52799">
    <property type="entry name" value="(Phosphotyrosine protein) phosphatases II"/>
    <property type="match status" value="1"/>
</dbReference>
<dbReference type="PANTHER" id="PTHR31126:SF1">
    <property type="entry name" value="TYROSINE SPECIFIC PROTEIN PHOSPHATASES DOMAIN-CONTAINING PROTEIN"/>
    <property type="match status" value="1"/>
</dbReference>
<dbReference type="Proteomes" id="UP000245059">
    <property type="component" value="Unassembled WGS sequence"/>
</dbReference>
<dbReference type="InterPro" id="IPR026893">
    <property type="entry name" value="Tyr/Ser_Pase_IphP-type"/>
</dbReference>
<reference evidence="3" key="1">
    <citation type="submission" date="2018-05" db="EMBL/GenBank/DDBJ databases">
        <title>Ignatzschineria dubaiensis sp. nov., isolated from necrotic foot tissues of dromedaries (Camelus dromedarius) and associated maggots in Dubai, United Arab Emirates.</title>
        <authorList>
            <person name="Tsang C.C."/>
            <person name="Tang J.Y.M."/>
            <person name="Fong J.Y.H."/>
            <person name="Kinne J."/>
            <person name="Lee H.H."/>
            <person name="Joseph M."/>
            <person name="Jose S."/>
            <person name="Schuster R.K."/>
            <person name="Tang Y."/>
            <person name="Sivakumar S."/>
            <person name="Chen J.H.K."/>
            <person name="Teng J.L.L."/>
            <person name="Lau S.K.P."/>
            <person name="Wernery U."/>
            <person name="Woo P.C.Y."/>
        </authorList>
    </citation>
    <scope>NUCLEOTIDE SEQUENCE [LARGE SCALE GENOMIC DNA]</scope>
    <source>
        <strain evidence="3">UAE-HKU57</strain>
    </source>
</reference>
<dbReference type="Pfam" id="PF13350">
    <property type="entry name" value="Y_phosphatase3"/>
    <property type="match status" value="1"/>
</dbReference>
<evidence type="ECO:0000313" key="3">
    <source>
        <dbReference type="Proteomes" id="UP000245059"/>
    </source>
</evidence>
<evidence type="ECO:0000256" key="1">
    <source>
        <dbReference type="ARBA" id="ARBA00009580"/>
    </source>
</evidence>
<gene>
    <name evidence="2" type="ORF">DC077_08180</name>
</gene>
<evidence type="ECO:0000313" key="2">
    <source>
        <dbReference type="EMBL" id="PWD83980.1"/>
    </source>
</evidence>
<protein>
    <recommendedName>
        <fullName evidence="4">Protein-tyrosine-phosphatase</fullName>
    </recommendedName>
</protein>
<dbReference type="PROSITE" id="PS00383">
    <property type="entry name" value="TYR_PHOSPHATASE_1"/>
    <property type="match status" value="1"/>
</dbReference>
<dbReference type="InterPro" id="IPR029021">
    <property type="entry name" value="Prot-tyrosine_phosphatase-like"/>
</dbReference>
<comment type="similarity">
    <text evidence="1">Belongs to the protein-tyrosine phosphatase family.</text>
</comment>
<dbReference type="AlphaFoldDB" id="A0A2U2AL91"/>
<comment type="caution">
    <text evidence="2">The sequence shown here is derived from an EMBL/GenBank/DDBJ whole genome shotgun (WGS) entry which is preliminary data.</text>
</comment>
<dbReference type="InterPro" id="IPR016130">
    <property type="entry name" value="Tyr_Pase_AS"/>
</dbReference>